<keyword evidence="5" id="KW-0046">Antibiotic resistance</keyword>
<keyword evidence="3 6" id="KW-1133">Transmembrane helix</keyword>
<dbReference type="InterPro" id="IPR013525">
    <property type="entry name" value="ABC2_TM"/>
</dbReference>
<dbReference type="GO" id="GO:0043190">
    <property type="term" value="C:ATP-binding cassette (ABC) transporter complex"/>
    <property type="evidence" value="ECO:0007669"/>
    <property type="project" value="InterPro"/>
</dbReference>
<evidence type="ECO:0000256" key="2">
    <source>
        <dbReference type="ARBA" id="ARBA00022692"/>
    </source>
</evidence>
<evidence type="ECO:0000313" key="9">
    <source>
        <dbReference type="Proteomes" id="UP000662857"/>
    </source>
</evidence>
<protein>
    <submittedName>
        <fullName evidence="8">ABC transporter permease</fullName>
    </submittedName>
</protein>
<name>A0A895YFZ5_9ACTN</name>
<dbReference type="PRINTS" id="PR00164">
    <property type="entry name" value="ABC2TRNSPORT"/>
</dbReference>
<keyword evidence="9" id="KW-1185">Reference proteome</keyword>
<dbReference type="Pfam" id="PF01061">
    <property type="entry name" value="ABC2_membrane"/>
    <property type="match status" value="1"/>
</dbReference>
<dbReference type="PANTHER" id="PTHR43229:SF6">
    <property type="entry name" value="ABC-TYPE MULTIDRUG TRANSPORT SYSTEM, PERMEASE COMPONENT"/>
    <property type="match status" value="1"/>
</dbReference>
<feature type="transmembrane region" description="Helical" evidence="6">
    <location>
        <begin position="105"/>
        <end position="127"/>
    </location>
</feature>
<dbReference type="AlphaFoldDB" id="A0A895YFZ5"/>
<comment type="subcellular location">
    <subcellularLocation>
        <location evidence="1">Membrane</location>
        <topology evidence="1">Multi-pass membrane protein</topology>
    </subcellularLocation>
</comment>
<dbReference type="KEGG" id="nhy:JQS43_10910"/>
<dbReference type="PANTHER" id="PTHR43229">
    <property type="entry name" value="NODULATION PROTEIN J"/>
    <property type="match status" value="1"/>
</dbReference>
<accession>A0A895YFZ5</accession>
<feature type="transmembrane region" description="Helical" evidence="6">
    <location>
        <begin position="194"/>
        <end position="217"/>
    </location>
</feature>
<keyword evidence="2 6" id="KW-0812">Transmembrane</keyword>
<dbReference type="InterPro" id="IPR000412">
    <property type="entry name" value="ABC_2_transport"/>
</dbReference>
<dbReference type="GO" id="GO:0140359">
    <property type="term" value="F:ABC-type transporter activity"/>
    <property type="evidence" value="ECO:0007669"/>
    <property type="project" value="InterPro"/>
</dbReference>
<dbReference type="InterPro" id="IPR051784">
    <property type="entry name" value="Nod_factor_ABC_transporter"/>
</dbReference>
<sequence length="230" mass="24076">MMFIEPAVQIIFFGLLGQFGPEGTEYYIIGNAVRLMATSALFGATSVIINERGQGTLTALIAAPTPVAETFYARALLQGISGVLTGVFCISLGVVLFGLDISSTSIVWLLIGLLVTAISLSGLGLLLANLSLLGTDANLLLNVVFYGLIVFSGANIPLAELPGPVATAAQALPMTHGLLAVRQVIDGDLSGVPYLLTMELLIGLAYAAAAIVLLRYAERRARRTGKLELV</sequence>
<evidence type="ECO:0000259" key="7">
    <source>
        <dbReference type="Pfam" id="PF01061"/>
    </source>
</evidence>
<dbReference type="EMBL" id="CP070499">
    <property type="protein sequence ID" value="QSB16737.1"/>
    <property type="molecule type" value="Genomic_DNA"/>
</dbReference>
<dbReference type="Proteomes" id="UP000662857">
    <property type="component" value="Chromosome"/>
</dbReference>
<evidence type="ECO:0000256" key="1">
    <source>
        <dbReference type="ARBA" id="ARBA00004141"/>
    </source>
</evidence>
<reference evidence="8" key="1">
    <citation type="submission" date="2021-02" db="EMBL/GenBank/DDBJ databases">
        <title>Natrosporangium hydrolyticum gen. nov., sp. nov, a haloalkaliphilic actinobacterium from a soda solonchak soil.</title>
        <authorList>
            <person name="Sorokin D.Y."/>
            <person name="Khijniak T.V."/>
            <person name="Zakharycheva A.P."/>
            <person name="Boueva O.V."/>
            <person name="Ariskina E.V."/>
            <person name="Hahnke R.L."/>
            <person name="Bunk B."/>
            <person name="Sproer C."/>
            <person name="Schumann P."/>
            <person name="Evtushenko L.I."/>
            <person name="Kublanov I.V."/>
        </authorList>
    </citation>
    <scope>NUCLEOTIDE SEQUENCE</scope>
    <source>
        <strain evidence="8">DSM 106523</strain>
    </source>
</reference>
<evidence type="ECO:0000256" key="4">
    <source>
        <dbReference type="ARBA" id="ARBA00023136"/>
    </source>
</evidence>
<evidence type="ECO:0000256" key="3">
    <source>
        <dbReference type="ARBA" id="ARBA00022989"/>
    </source>
</evidence>
<organism evidence="8 9">
    <name type="scientific">Natronosporangium hydrolyticum</name>
    <dbReference type="NCBI Taxonomy" id="2811111"/>
    <lineage>
        <taxon>Bacteria</taxon>
        <taxon>Bacillati</taxon>
        <taxon>Actinomycetota</taxon>
        <taxon>Actinomycetes</taxon>
        <taxon>Micromonosporales</taxon>
        <taxon>Micromonosporaceae</taxon>
        <taxon>Natronosporangium</taxon>
    </lineage>
</organism>
<gene>
    <name evidence="8" type="ORF">JQS43_10910</name>
</gene>
<evidence type="ECO:0000313" key="8">
    <source>
        <dbReference type="EMBL" id="QSB16737.1"/>
    </source>
</evidence>
<evidence type="ECO:0000256" key="5">
    <source>
        <dbReference type="ARBA" id="ARBA00023251"/>
    </source>
</evidence>
<keyword evidence="4 6" id="KW-0472">Membrane</keyword>
<evidence type="ECO:0000256" key="6">
    <source>
        <dbReference type="SAM" id="Phobius"/>
    </source>
</evidence>
<feature type="domain" description="ABC-2 type transporter transmembrane" evidence="7">
    <location>
        <begin position="2"/>
        <end position="184"/>
    </location>
</feature>
<proteinExistence type="predicted"/>
<dbReference type="PIRSF" id="PIRSF006648">
    <property type="entry name" value="DrrB"/>
    <property type="match status" value="1"/>
</dbReference>
<feature type="transmembrane region" description="Helical" evidence="6">
    <location>
        <begin position="139"/>
        <end position="158"/>
    </location>
</feature>
<dbReference type="GO" id="GO:0046677">
    <property type="term" value="P:response to antibiotic"/>
    <property type="evidence" value="ECO:0007669"/>
    <property type="project" value="UniProtKB-KW"/>
</dbReference>
<feature type="transmembrane region" description="Helical" evidence="6">
    <location>
        <begin position="75"/>
        <end position="99"/>
    </location>
</feature>